<feature type="domain" description="Nitrite/Sulfite reductase ferredoxin-like" evidence="8">
    <location>
        <begin position="52"/>
        <end position="111"/>
    </location>
</feature>
<feature type="domain" description="Nitrite/sulphite reductase 4Fe-4S" evidence="7">
    <location>
        <begin position="119"/>
        <end position="271"/>
    </location>
</feature>
<evidence type="ECO:0000313" key="10">
    <source>
        <dbReference type="EMBL" id="QEW27407.1"/>
    </source>
</evidence>
<evidence type="ECO:0000256" key="3">
    <source>
        <dbReference type="ARBA" id="ARBA00022723"/>
    </source>
</evidence>
<proteinExistence type="predicted"/>
<evidence type="ECO:0000256" key="5">
    <source>
        <dbReference type="ARBA" id="ARBA00023004"/>
    </source>
</evidence>
<keyword evidence="4 10" id="KW-0560">Oxidoreductase</keyword>
<keyword evidence="2" id="KW-0349">Heme</keyword>
<evidence type="ECO:0000313" key="9">
    <source>
        <dbReference type="EMBL" id="KRS16202.1"/>
    </source>
</evidence>
<evidence type="ECO:0000313" key="11">
    <source>
        <dbReference type="Proteomes" id="UP000051401"/>
    </source>
</evidence>
<dbReference type="GO" id="GO:0051539">
    <property type="term" value="F:4 iron, 4 sulfur cluster binding"/>
    <property type="evidence" value="ECO:0007669"/>
    <property type="project" value="UniProtKB-KW"/>
</dbReference>
<gene>
    <name evidence="10" type="primary">sir</name>
    <name evidence="10" type="ORF">RIdsm_03223</name>
    <name evidence="9" type="ORF">XM52_19235</name>
</gene>
<dbReference type="PANTHER" id="PTHR32439">
    <property type="entry name" value="FERREDOXIN--NITRITE REDUCTASE, CHLOROPLASTIC"/>
    <property type="match status" value="1"/>
</dbReference>
<reference evidence="9 11" key="1">
    <citation type="submission" date="2015-04" db="EMBL/GenBank/DDBJ databases">
        <title>The draft genome sequence of Roseovarius indicus B108T.</title>
        <authorList>
            <person name="Li G."/>
            <person name="Lai Q."/>
            <person name="Shao Z."/>
            <person name="Yan P."/>
        </authorList>
    </citation>
    <scope>NUCLEOTIDE SEQUENCE [LARGE SCALE GENOMIC DNA]</scope>
    <source>
        <strain evidence="9 11">B108</strain>
    </source>
</reference>
<dbReference type="PANTHER" id="PTHR32439:SF9">
    <property type="entry name" value="BLR3264 PROTEIN"/>
    <property type="match status" value="1"/>
</dbReference>
<keyword evidence="5" id="KW-0408">Iron</keyword>
<feature type="domain" description="Nitrite/sulphite reductase 4Fe-4S" evidence="7">
    <location>
        <begin position="408"/>
        <end position="548"/>
    </location>
</feature>
<keyword evidence="11" id="KW-1185">Reference proteome</keyword>
<evidence type="ECO:0000313" key="12">
    <source>
        <dbReference type="Proteomes" id="UP000325785"/>
    </source>
</evidence>
<evidence type="ECO:0000256" key="6">
    <source>
        <dbReference type="ARBA" id="ARBA00023014"/>
    </source>
</evidence>
<dbReference type="Proteomes" id="UP000325785">
    <property type="component" value="Chromosome"/>
</dbReference>
<dbReference type="EC" id="1.8.7.1" evidence="10"/>
<dbReference type="RefSeq" id="WP_057818541.1">
    <property type="nucleotide sequence ID" value="NZ_CP031598.1"/>
</dbReference>
<dbReference type="InterPro" id="IPR006067">
    <property type="entry name" value="NO2/SO3_Rdtase_4Fe4S_dom"/>
</dbReference>
<dbReference type="InterPro" id="IPR005117">
    <property type="entry name" value="NiRdtase/SiRdtase_haem-b_fer"/>
</dbReference>
<keyword evidence="3" id="KW-0479">Metal-binding</keyword>
<protein>
    <submittedName>
        <fullName evidence="9 10">Sulfite reductase</fullName>
        <ecNumber evidence="10">1.8.7.1</ecNumber>
    </submittedName>
</protein>
<dbReference type="Pfam" id="PF01077">
    <property type="entry name" value="NIR_SIR"/>
    <property type="match status" value="2"/>
</dbReference>
<dbReference type="Gene3D" id="3.30.413.10">
    <property type="entry name" value="Sulfite Reductase Hemoprotein, domain 1"/>
    <property type="match status" value="2"/>
</dbReference>
<dbReference type="InterPro" id="IPR036136">
    <property type="entry name" value="Nit/Sulf_reduc_fer-like_dom_sf"/>
</dbReference>
<dbReference type="InterPro" id="IPR051329">
    <property type="entry name" value="NIR_SIR_4Fe-4S"/>
</dbReference>
<feature type="domain" description="Nitrite/Sulfite reductase ferredoxin-like" evidence="8">
    <location>
        <begin position="340"/>
        <end position="395"/>
    </location>
</feature>
<keyword evidence="1" id="KW-0004">4Fe-4S</keyword>
<evidence type="ECO:0000256" key="1">
    <source>
        <dbReference type="ARBA" id="ARBA00022485"/>
    </source>
</evidence>
<dbReference type="Gene3D" id="3.90.480.20">
    <property type="match status" value="1"/>
</dbReference>
<keyword evidence="6" id="KW-0411">Iron-sulfur</keyword>
<dbReference type="PATRIC" id="fig|540747.5.peg.1600"/>
<evidence type="ECO:0000259" key="7">
    <source>
        <dbReference type="Pfam" id="PF01077"/>
    </source>
</evidence>
<dbReference type="InterPro" id="IPR045854">
    <property type="entry name" value="NO2/SO3_Rdtase_4Fe4S_sf"/>
</dbReference>
<dbReference type="GO" id="GO:0046872">
    <property type="term" value="F:metal ion binding"/>
    <property type="evidence" value="ECO:0007669"/>
    <property type="project" value="UniProtKB-KW"/>
</dbReference>
<dbReference type="GO" id="GO:0020037">
    <property type="term" value="F:heme binding"/>
    <property type="evidence" value="ECO:0007669"/>
    <property type="project" value="InterPro"/>
</dbReference>
<dbReference type="STRING" id="540747.SAMN04488031_101123"/>
<dbReference type="SUPFAM" id="SSF55124">
    <property type="entry name" value="Nitrite/Sulfite reductase N-terminal domain-like"/>
    <property type="match status" value="2"/>
</dbReference>
<dbReference type="OrthoDB" id="9803707at2"/>
<dbReference type="AlphaFoldDB" id="A0A0T5P4T6"/>
<dbReference type="KEGG" id="rid:RIdsm_03223"/>
<dbReference type="EMBL" id="CP031598">
    <property type="protein sequence ID" value="QEW27407.1"/>
    <property type="molecule type" value="Genomic_DNA"/>
</dbReference>
<evidence type="ECO:0000256" key="4">
    <source>
        <dbReference type="ARBA" id="ARBA00023002"/>
    </source>
</evidence>
<dbReference type="GO" id="GO:0050311">
    <property type="term" value="F:sulfite reductase (ferredoxin) activity"/>
    <property type="evidence" value="ECO:0007669"/>
    <property type="project" value="UniProtKB-EC"/>
</dbReference>
<sequence>MYDYTEFDAAFVAERNRQFRAQVERRVAGHLTEDEFKPLRLMNGLYLQLHAYMLRVAIPYGTISSRQMDQLAYIAEKWDKGYGHFTTRQNIQYNWPKLPDVPDMLDALAEVNMHAIQTSGNTIRNVTADHFAGAAADEVADPRPVAELLRQWSTDHPEFQFLPRKFKIAVTGAENDRAVIKAHDIGIQIVERDGEIGYRVVVGGGLGRTPMIGKLLNNFVSQEDLLPYVEAIVSVWNLLGRRDNKYKARIKITVHEHGIDDIRARVDERFKAIRPAFTGIDVELFEDIKAAFAAPAFREDSTAVYETAYKTDPIFRAWADTNLAQHRAPGYAIVQISLKAHGETPGDASADQMRVMADIARKYGHDELRISHEQNVILPHVHKSDLPAIHATLKKHGLATANIGLISDIIACPGMDYCALATARSIPIAQEIANRFDELKLEHEIGDMKIKISGCINACGHHHVGHIGILGLDRAGVENYQVTLGGDGTQDAAIGTRTGPGFSADEIIPAVERIVYAYLELREGPQETFLQAYRRVGMEPFKTALYEKAEAYAAE</sequence>
<organism evidence="9 11">
    <name type="scientific">Roseovarius indicus</name>
    <dbReference type="NCBI Taxonomy" id="540747"/>
    <lineage>
        <taxon>Bacteria</taxon>
        <taxon>Pseudomonadati</taxon>
        <taxon>Pseudomonadota</taxon>
        <taxon>Alphaproteobacteria</taxon>
        <taxon>Rhodobacterales</taxon>
        <taxon>Roseobacteraceae</taxon>
        <taxon>Roseovarius</taxon>
    </lineage>
</organism>
<name>A0A0T5P4T6_9RHOB</name>
<evidence type="ECO:0000256" key="2">
    <source>
        <dbReference type="ARBA" id="ARBA00022617"/>
    </source>
</evidence>
<dbReference type="SUPFAM" id="SSF56014">
    <property type="entry name" value="Nitrite and sulphite reductase 4Fe-4S domain-like"/>
    <property type="match status" value="2"/>
</dbReference>
<dbReference type="Gene3D" id="3.90.480.10">
    <property type="entry name" value="Sulfite Reductase Hemoprotein,Domain 2"/>
    <property type="match status" value="1"/>
</dbReference>
<reference evidence="10 12" key="2">
    <citation type="submission" date="2018-08" db="EMBL/GenBank/DDBJ databases">
        <title>Genetic Globetrotter - A new plasmid hitch-hiking vast phylogenetic and geographic distances.</title>
        <authorList>
            <person name="Vollmers J."/>
            <person name="Petersen J."/>
        </authorList>
    </citation>
    <scope>NUCLEOTIDE SEQUENCE [LARGE SCALE GENOMIC DNA]</scope>
    <source>
        <strain evidence="10 12">DSM 26383</strain>
    </source>
</reference>
<accession>A0A0T5P4T6</accession>
<dbReference type="Pfam" id="PF03460">
    <property type="entry name" value="NIR_SIR_ferr"/>
    <property type="match status" value="2"/>
</dbReference>
<dbReference type="EMBL" id="LAXI01000015">
    <property type="protein sequence ID" value="KRS16202.1"/>
    <property type="molecule type" value="Genomic_DNA"/>
</dbReference>
<evidence type="ECO:0000259" key="8">
    <source>
        <dbReference type="Pfam" id="PF03460"/>
    </source>
</evidence>
<dbReference type="Proteomes" id="UP000051401">
    <property type="component" value="Unassembled WGS sequence"/>
</dbReference>